<evidence type="ECO:0000313" key="1">
    <source>
        <dbReference type="EMBL" id="KAJ9664720.1"/>
    </source>
</evidence>
<keyword evidence="2" id="KW-1185">Reference proteome</keyword>
<name>A0ACC3ALF2_9EURO</name>
<dbReference type="Proteomes" id="UP001172386">
    <property type="component" value="Unassembled WGS sequence"/>
</dbReference>
<accession>A0ACC3ALF2</accession>
<sequence>MPGRLRQAPRATEAEAEEGPYNVPGLEFNEPLTWRAGKAIPVAELFSRLQALSNELRSKEEEVIDVKDIAKLAQDLVNPNLLGHKDKGIRAWTVCCVVDVLMVCAPNAPYRPQQLKDIFTVIVGTILPALGDPSNAYNAQHTYILQQLVEAQSIVLISDVPDSEQLLSTLFTVCFDIVSGSGKNTSGTELAKLVEFQIQQLLTYVVEEATLPQDVTDIIISQFVRVDPRSTQEPSHKKKSSEPKDKTQSTLLLKDYPPAYNLAKGICAACSEKMSASISQYYSSIITNASVALADEDGKSKPSKRPLSPDSDGENDDSESLHDLRKAHRLVRELWRAAPDMLTNVIPQLEIELAADSIFLRQLAVETIGDMVAGIGLAGLPDLPALDPAQHPLPTIEQRDETPLSINPLLKPAAPKPFMHVHSSTYQAFLGRRIDKAVAVRVAWSNAASRILLTKAGDIGMNADEQKELLSSLTRMLKDIDEKVRLAALQSLRPFSYTSVVDVLGSDGGLSQNESLLSTIAERVLDKKLPVREQAMLLLGSMWGVASRDLANGNDQVRSVLAQAPSKLLSAIYAKDPHTAPIVDRVLYECLLPLSFPPTKGKNVVTESQRASDNSNESTDPDAIRVQRTLTLVRDLDERAKPVFFGMQKRQADMSKAITAFLKACEEYNGGISDDSEETKRLEEQLTRFIDSLARQQPDAVKASNDLWKFAKAHDRRNYQLIRFAMGPEHDYRTMTKAIKELSKRIRESGAGSSSLLDTLTAILYQCSLIVYNRSHIPAIMEYARSPDMSYADAAQEILREISAKVPEVMKTHIQVLCQELEEAAPSQKSSEGVSAVDALKACAVFSKRFPDNVPKSRKFELAMMQFVQFSSSPKAAKHATSIILNTSDKKELRAKEIVTKAVKRYGSDAANRLAQLAAIAQVCLLSPQEASVEEDSILQIVFVNILHKNKSPSSEQDQAAWSDDIDEETAAKQLALKILVNRCRSGNRESRESFDMLATPVIEVLMKLVHNNGEITPTEDTPATQRNHLRLDAARFLLKLCRHQPICEEFVTPQRFMSIAHILINPPYAVRRGLIHQLKKYLSQNKLNVRWMTVFFLLAFEPTTDLKQNTLAWLKSRSTHYARLQKQARSTDKKTQTPNVMEMIFARLLSMLVHHPDYPTKDTPEFDGDLLDFAKYIVFYLQACATEENLSLIFHIAQRVKQAQDALSDDEDVQERLYVLSDLAQATIRNYADLMPAHAKGINLLQTWPGKAHLPSALFKPINGHAKAQEIAAKNYLPEDVALGLEQLVRKMVRNAKHREGAPKPKSSTAVENKKRKSSMSIDLDDDEADETRKSVKKSKSRRTSTLPIRKTPQAKKRKSEMLSVEQPSRKSARTSRGKSVNYVESDEDEEEEDDAENVVKYKPAPMMKKTPKKATPELDEDEQDHDRDVDEDEAFSEAASDEVGSPTPRGKQGTTTHKEDTEAAVEEEDQEAATDVVETDEESQDTEMTNGDEQAEKENSPEKADEDEDMDDDQNGEEEPEETTEQETTPLKENANRRTTRRKGLSTTTAKTVPKSKSKGAVASKGRAGGPIAASSKKAKVKPPVTQKKKAPTPEPAPTRRATRRTKT</sequence>
<gene>
    <name evidence="1" type="primary">PDS5</name>
    <name evidence="1" type="ORF">H2198_000066</name>
</gene>
<comment type="caution">
    <text evidence="1">The sequence shown here is derived from an EMBL/GenBank/DDBJ whole genome shotgun (WGS) entry which is preliminary data.</text>
</comment>
<organism evidence="1 2">
    <name type="scientific">Neophaeococcomyces mojaviensis</name>
    <dbReference type="NCBI Taxonomy" id="3383035"/>
    <lineage>
        <taxon>Eukaryota</taxon>
        <taxon>Fungi</taxon>
        <taxon>Dikarya</taxon>
        <taxon>Ascomycota</taxon>
        <taxon>Pezizomycotina</taxon>
        <taxon>Eurotiomycetes</taxon>
        <taxon>Chaetothyriomycetidae</taxon>
        <taxon>Chaetothyriales</taxon>
        <taxon>Chaetothyriales incertae sedis</taxon>
        <taxon>Neophaeococcomyces</taxon>
    </lineage>
</organism>
<dbReference type="EMBL" id="JAPDRQ010000001">
    <property type="protein sequence ID" value="KAJ9664720.1"/>
    <property type="molecule type" value="Genomic_DNA"/>
</dbReference>
<protein>
    <submittedName>
        <fullName evidence="1">Sister chromatid cohesion protein pds5</fullName>
    </submittedName>
</protein>
<proteinExistence type="predicted"/>
<reference evidence="1" key="1">
    <citation type="submission" date="2022-10" db="EMBL/GenBank/DDBJ databases">
        <title>Culturing micro-colonial fungi from biological soil crusts in the Mojave desert and describing Neophaeococcomyces mojavensis, and introducing the new genera and species Taxawa tesnikishii.</title>
        <authorList>
            <person name="Kurbessoian T."/>
            <person name="Stajich J.E."/>
        </authorList>
    </citation>
    <scope>NUCLEOTIDE SEQUENCE</scope>
    <source>
        <strain evidence="1">JES_112</strain>
    </source>
</reference>
<evidence type="ECO:0000313" key="2">
    <source>
        <dbReference type="Proteomes" id="UP001172386"/>
    </source>
</evidence>